<reference evidence="5 6" key="1">
    <citation type="submission" date="2019-03" db="EMBL/GenBank/DDBJ databases">
        <title>Draft genome sequences of novel Actinobacteria.</title>
        <authorList>
            <person name="Sahin N."/>
            <person name="Ay H."/>
            <person name="Saygin H."/>
        </authorList>
    </citation>
    <scope>NUCLEOTIDE SEQUENCE [LARGE SCALE GENOMIC DNA]</scope>
    <source>
        <strain evidence="5 6">5K138</strain>
    </source>
</reference>
<comment type="similarity">
    <text evidence="1">Belongs to the sulfatase family.</text>
</comment>
<sequence>MPEHAPNVVILLNDHQAHYRHGWDDGPRVRRPQFDRLRGAGVTFERAYCQSPLCSPARRSIVSGRYPHSHGEIRNDTGTPFDEPTLFSELAAAGYAQYYFGKWHAGPGTAQDLGAEGFSYPSYNNPYTKPEYATYLASRGLPEPTIQVERSFHPPDWGEPLEGLYRQTGGWCNEHAIGVLQSPDDTHEAYFLANLACEQLDRLAAEDSERPFSMVVSFWGPHAPYFPTQRFLDMYPPGDIPPYGSVHDDLAGRTEVHWREGNHPMGAGDRLVQPSALSWQEWQRVLAHCYAQNTLVDDAAGRILDRLDALSLTDHTLVVWLADHGDAIASHGGHFDKRSYLTEEVLRIPFALRWPGGVAAGQTVRDRVGQIDILPTVLDAAGAPPPAGIDGASLLPLVRGEQGWRDEIVCETHGHGEKIVGRALIGSRYKYVAYDGIGEELYDLVTDPYELHNLTGSPEHHGRLAASRERLRDWRAATGDPTTPDGALSDTGRGTGA</sequence>
<dbReference type="PANTHER" id="PTHR42693">
    <property type="entry name" value="ARYLSULFATASE FAMILY MEMBER"/>
    <property type="match status" value="1"/>
</dbReference>
<dbReference type="AlphaFoldDB" id="A0A4R5DTU4"/>
<dbReference type="InterPro" id="IPR050738">
    <property type="entry name" value="Sulfatase"/>
</dbReference>
<comment type="caution">
    <text evidence="5">The sequence shown here is derived from an EMBL/GenBank/DDBJ whole genome shotgun (WGS) entry which is preliminary data.</text>
</comment>
<gene>
    <name evidence="5" type="ORF">E1269_03925</name>
</gene>
<dbReference type="GO" id="GO:0004065">
    <property type="term" value="F:arylsulfatase activity"/>
    <property type="evidence" value="ECO:0007669"/>
    <property type="project" value="TreeGrafter"/>
</dbReference>
<evidence type="ECO:0000256" key="3">
    <source>
        <dbReference type="SAM" id="MobiDB-lite"/>
    </source>
</evidence>
<organism evidence="5 6">
    <name type="scientific">Jiangella asiatica</name>
    <dbReference type="NCBI Taxonomy" id="2530372"/>
    <lineage>
        <taxon>Bacteria</taxon>
        <taxon>Bacillati</taxon>
        <taxon>Actinomycetota</taxon>
        <taxon>Actinomycetes</taxon>
        <taxon>Jiangellales</taxon>
        <taxon>Jiangellaceae</taxon>
        <taxon>Jiangella</taxon>
    </lineage>
</organism>
<dbReference type="SUPFAM" id="SSF53649">
    <property type="entry name" value="Alkaline phosphatase-like"/>
    <property type="match status" value="1"/>
</dbReference>
<name>A0A4R5DTU4_9ACTN</name>
<dbReference type="InParanoid" id="A0A4R5DTU4"/>
<feature type="domain" description="Sulfatase N-terminal" evidence="4">
    <location>
        <begin position="6"/>
        <end position="383"/>
    </location>
</feature>
<dbReference type="Pfam" id="PF00884">
    <property type="entry name" value="Sulfatase"/>
    <property type="match status" value="1"/>
</dbReference>
<evidence type="ECO:0000256" key="2">
    <source>
        <dbReference type="ARBA" id="ARBA00022801"/>
    </source>
</evidence>
<dbReference type="EMBL" id="SMKZ01000003">
    <property type="protein sequence ID" value="TDE14313.1"/>
    <property type="molecule type" value="Genomic_DNA"/>
</dbReference>
<evidence type="ECO:0000259" key="4">
    <source>
        <dbReference type="Pfam" id="PF00884"/>
    </source>
</evidence>
<dbReference type="Gene3D" id="3.40.720.10">
    <property type="entry name" value="Alkaline Phosphatase, subunit A"/>
    <property type="match status" value="1"/>
</dbReference>
<keyword evidence="6" id="KW-1185">Reference proteome</keyword>
<dbReference type="OrthoDB" id="9777306at2"/>
<protein>
    <recommendedName>
        <fullName evidence="4">Sulfatase N-terminal domain-containing protein</fullName>
    </recommendedName>
</protein>
<accession>A0A4R5DTU4</accession>
<dbReference type="InterPro" id="IPR017850">
    <property type="entry name" value="Alkaline_phosphatase_core_sf"/>
</dbReference>
<keyword evidence="2" id="KW-0378">Hydrolase</keyword>
<evidence type="ECO:0000313" key="5">
    <source>
        <dbReference type="EMBL" id="TDE14313.1"/>
    </source>
</evidence>
<dbReference type="PANTHER" id="PTHR42693:SF53">
    <property type="entry name" value="ENDO-4-O-SULFATASE"/>
    <property type="match status" value="1"/>
</dbReference>
<evidence type="ECO:0000313" key="6">
    <source>
        <dbReference type="Proteomes" id="UP000294739"/>
    </source>
</evidence>
<dbReference type="RefSeq" id="WP_131891495.1">
    <property type="nucleotide sequence ID" value="NZ_SMKZ01000003.1"/>
</dbReference>
<feature type="region of interest" description="Disordered" evidence="3">
    <location>
        <begin position="475"/>
        <end position="497"/>
    </location>
</feature>
<dbReference type="Proteomes" id="UP000294739">
    <property type="component" value="Unassembled WGS sequence"/>
</dbReference>
<dbReference type="InterPro" id="IPR000917">
    <property type="entry name" value="Sulfatase_N"/>
</dbReference>
<evidence type="ECO:0000256" key="1">
    <source>
        <dbReference type="ARBA" id="ARBA00008779"/>
    </source>
</evidence>
<proteinExistence type="inferred from homology"/>